<name>A0A4P9Y2E9_9FUNG</name>
<dbReference type="AlphaFoldDB" id="A0A4P9Y2E9"/>
<evidence type="ECO:0000313" key="10">
    <source>
        <dbReference type="EMBL" id="RKP12010.1"/>
    </source>
</evidence>
<dbReference type="GO" id="GO:0070006">
    <property type="term" value="F:metalloaminopeptidase activity"/>
    <property type="evidence" value="ECO:0007669"/>
    <property type="project" value="InterPro"/>
</dbReference>
<dbReference type="SUPFAM" id="SSF53092">
    <property type="entry name" value="Creatinase/prolidase N-terminal domain"/>
    <property type="match status" value="1"/>
</dbReference>
<evidence type="ECO:0000256" key="2">
    <source>
        <dbReference type="ARBA" id="ARBA00008766"/>
    </source>
</evidence>
<dbReference type="Gene3D" id="3.90.230.10">
    <property type="entry name" value="Creatinase/methionine aminopeptidase superfamily"/>
    <property type="match status" value="1"/>
</dbReference>
<feature type="domain" description="Peptidase M24 C-terminal" evidence="9">
    <location>
        <begin position="555"/>
        <end position="614"/>
    </location>
</feature>
<evidence type="ECO:0000313" key="11">
    <source>
        <dbReference type="Proteomes" id="UP000267251"/>
    </source>
</evidence>
<dbReference type="GO" id="GO:0046872">
    <property type="term" value="F:metal ion binding"/>
    <property type="evidence" value="ECO:0007669"/>
    <property type="project" value="UniProtKB-KW"/>
</dbReference>
<dbReference type="FunFam" id="3.40.350.10:FF:000003">
    <property type="entry name" value="Xaa-pro aminopeptidase P"/>
    <property type="match status" value="1"/>
</dbReference>
<feature type="domain" description="Peptidase M24" evidence="7">
    <location>
        <begin position="323"/>
        <end position="541"/>
    </location>
</feature>
<comment type="cofactor">
    <cofactor evidence="1">
        <name>Mn(2+)</name>
        <dbReference type="ChEBI" id="CHEBI:29035"/>
    </cofactor>
</comment>
<dbReference type="PANTHER" id="PTHR43763:SF6">
    <property type="entry name" value="XAA-PRO AMINOPEPTIDASE 1"/>
    <property type="match status" value="1"/>
</dbReference>
<dbReference type="PROSITE" id="PS00491">
    <property type="entry name" value="PROLINE_PEPTIDASE"/>
    <property type="match status" value="1"/>
</dbReference>
<evidence type="ECO:0000256" key="4">
    <source>
        <dbReference type="ARBA" id="ARBA00022801"/>
    </source>
</evidence>
<accession>A0A4P9Y2E9</accession>
<dbReference type="CDD" id="cd01085">
    <property type="entry name" value="APP"/>
    <property type="match status" value="1"/>
</dbReference>
<comment type="similarity">
    <text evidence="2 6">Belongs to the peptidase M24B family.</text>
</comment>
<dbReference type="Gene3D" id="3.40.350.10">
    <property type="entry name" value="Creatinase/prolidase N-terminal domain"/>
    <property type="match status" value="2"/>
</dbReference>
<dbReference type="InterPro" id="IPR000587">
    <property type="entry name" value="Creatinase_N"/>
</dbReference>
<evidence type="ECO:0000256" key="1">
    <source>
        <dbReference type="ARBA" id="ARBA00001936"/>
    </source>
</evidence>
<evidence type="ECO:0000256" key="6">
    <source>
        <dbReference type="RuleBase" id="RU000590"/>
    </source>
</evidence>
<dbReference type="Pfam" id="PF00557">
    <property type="entry name" value="Peptidase_M24"/>
    <property type="match status" value="1"/>
</dbReference>
<keyword evidence="11" id="KW-1185">Reference proteome</keyword>
<dbReference type="Pfam" id="PF16189">
    <property type="entry name" value="Creatinase_N_2"/>
    <property type="match status" value="1"/>
</dbReference>
<dbReference type="InterPro" id="IPR001131">
    <property type="entry name" value="Peptidase_M24B_aminopep-P_CS"/>
</dbReference>
<dbReference type="SUPFAM" id="SSF55920">
    <property type="entry name" value="Creatinase/aminopeptidase"/>
    <property type="match status" value="1"/>
</dbReference>
<dbReference type="GO" id="GO:0005737">
    <property type="term" value="C:cytoplasm"/>
    <property type="evidence" value="ECO:0007669"/>
    <property type="project" value="UniProtKB-ARBA"/>
</dbReference>
<sequence length="616" mass="68120">MSSQADTTERLTTLRNHLASHSLSAYIIPSEDAHQSEYLAPCDARRAYISNFTGSAGLVIVTPKLATLFTDGRYHLQASQQLDSNWTLMKSGLPDVPSWQDWLLSISGKGDRVGIDPTLITSPEARSLQASLAVVGAELTPIQENLVDASWPNRPSRPTHPIFPLDVAYTGKPYQEKIHSIRQDLANRGLHAVVLSALDEVAWTLNLRGSDIPYNPVFFAYLYIPASDASESADEVVTLFIHPSKISDDVRAHLDAGSIRIEPYDHLLTPHLSSRASLLASRKVLLTTRTSWALEHALGHENTQFERSPILMPKAIKNDIEQEGMRQAHLRDAAALCEYFGWLSRRLSQTPSLDEVDGADRLEAFRAAQDHFKGLSFDTISGVGPNAAIIHYKPMKGHCSPIPSDAIYLCDSGGQYLDGTTDVTRTLHFGTPTDRERRCFTRVLQGHISLDRAIFPPGTTGYSLDVLARAPLWKDGLDYRHGTGHGVGSFLNVHEGPQGIGFRPSLNEVALLPGMSVTNEPGYYEDGAFGIRIESVLLVQEVETPTRFGHAGQSYLGFENITWVPIQRSLILPDLLSPEEKLWVDNYNQECFRRVSPLLPKDSPGYAYLKSETGSF</sequence>
<keyword evidence="10" id="KW-0031">Aminopeptidase</keyword>
<protein>
    <submittedName>
        <fullName evidence="10">Putative aminopeptidase P, cytoplasmic</fullName>
    </submittedName>
</protein>
<dbReference type="InterPro" id="IPR036005">
    <property type="entry name" value="Creatinase/aminopeptidase-like"/>
</dbReference>
<dbReference type="Proteomes" id="UP000267251">
    <property type="component" value="Unassembled WGS sequence"/>
</dbReference>
<gene>
    <name evidence="10" type="ORF">BJ684DRAFT_21423</name>
</gene>
<keyword evidence="4" id="KW-0378">Hydrolase</keyword>
<evidence type="ECO:0000256" key="5">
    <source>
        <dbReference type="ARBA" id="ARBA00023211"/>
    </source>
</evidence>
<organism evidence="10 11">
    <name type="scientific">Piptocephalis cylindrospora</name>
    <dbReference type="NCBI Taxonomy" id="1907219"/>
    <lineage>
        <taxon>Eukaryota</taxon>
        <taxon>Fungi</taxon>
        <taxon>Fungi incertae sedis</taxon>
        <taxon>Zoopagomycota</taxon>
        <taxon>Zoopagomycotina</taxon>
        <taxon>Zoopagomycetes</taxon>
        <taxon>Zoopagales</taxon>
        <taxon>Piptocephalidaceae</taxon>
        <taxon>Piptocephalis</taxon>
    </lineage>
</organism>
<evidence type="ECO:0000259" key="7">
    <source>
        <dbReference type="Pfam" id="PF00557"/>
    </source>
</evidence>
<dbReference type="Pfam" id="PF16188">
    <property type="entry name" value="Peptidase_M24_C"/>
    <property type="match status" value="1"/>
</dbReference>
<keyword evidence="5" id="KW-0464">Manganese</keyword>
<evidence type="ECO:0000259" key="8">
    <source>
        <dbReference type="Pfam" id="PF01321"/>
    </source>
</evidence>
<dbReference type="InterPro" id="IPR000994">
    <property type="entry name" value="Pept_M24"/>
</dbReference>
<dbReference type="PANTHER" id="PTHR43763">
    <property type="entry name" value="XAA-PRO AMINOPEPTIDASE 1"/>
    <property type="match status" value="1"/>
</dbReference>
<reference evidence="11" key="1">
    <citation type="journal article" date="2018" name="Nat. Microbiol.">
        <title>Leveraging single-cell genomics to expand the fungal tree of life.</title>
        <authorList>
            <person name="Ahrendt S.R."/>
            <person name="Quandt C.A."/>
            <person name="Ciobanu D."/>
            <person name="Clum A."/>
            <person name="Salamov A."/>
            <person name="Andreopoulos B."/>
            <person name="Cheng J.F."/>
            <person name="Woyke T."/>
            <person name="Pelin A."/>
            <person name="Henrissat B."/>
            <person name="Reynolds N.K."/>
            <person name="Benny G.L."/>
            <person name="Smith M.E."/>
            <person name="James T.Y."/>
            <person name="Grigoriev I.V."/>
        </authorList>
    </citation>
    <scope>NUCLEOTIDE SEQUENCE [LARGE SCALE GENOMIC DNA]</scope>
</reference>
<feature type="domain" description="Creatinase N-terminal" evidence="8">
    <location>
        <begin position="10"/>
        <end position="144"/>
    </location>
</feature>
<dbReference type="InterPro" id="IPR032416">
    <property type="entry name" value="Peptidase_M24_C"/>
</dbReference>
<dbReference type="FunFam" id="3.90.230.10:FF:000007">
    <property type="entry name" value="Xaa-Pro aminopeptidase P"/>
    <property type="match status" value="1"/>
</dbReference>
<dbReference type="InterPro" id="IPR050422">
    <property type="entry name" value="X-Pro_aminopeptidase_P"/>
</dbReference>
<dbReference type="InterPro" id="IPR033740">
    <property type="entry name" value="Pept_M24B"/>
</dbReference>
<dbReference type="OrthoDB" id="9995434at2759"/>
<evidence type="ECO:0000259" key="9">
    <source>
        <dbReference type="Pfam" id="PF16188"/>
    </source>
</evidence>
<dbReference type="Pfam" id="PF01321">
    <property type="entry name" value="Creatinase_N"/>
    <property type="match status" value="1"/>
</dbReference>
<evidence type="ECO:0000256" key="3">
    <source>
        <dbReference type="ARBA" id="ARBA00022723"/>
    </source>
</evidence>
<keyword evidence="3 6" id="KW-0479">Metal-binding</keyword>
<keyword evidence="10" id="KW-0645">Protease</keyword>
<dbReference type="EMBL" id="KZ988528">
    <property type="protein sequence ID" value="RKP12010.1"/>
    <property type="molecule type" value="Genomic_DNA"/>
</dbReference>
<proteinExistence type="inferred from homology"/>
<dbReference type="InterPro" id="IPR029149">
    <property type="entry name" value="Creatin/AminoP/Spt16_N"/>
</dbReference>